<gene>
    <name evidence="2" type="ORF">PENTCL1PPCAC_12424</name>
</gene>
<feature type="region of interest" description="Disordered" evidence="1">
    <location>
        <begin position="331"/>
        <end position="359"/>
    </location>
</feature>
<name>A0AAV5TC16_9BILA</name>
<sequence>MDSPQFQVLARHEQETRCIITAKGTIFYWTRPNLFINWINEVFIFHRGNKVRATFPESYSFVTNFSVYGESLYIVAEVTVKGLEGTIKDEFKIIKIALRETSNDVVELQLTELRKIPDDSKFSSSQPFLMNVDPERIYVHRFDNPTTGDEMKGLQIDEHLGSYGVFIQWIVHRNRLFLIKKAESSSGIECYLNREIGIITIDLDCSNSIDIHACDENDFIYIIHRPSASLHAINPVNGVTNSLKLKFSCEATYDPNSARIMFPSPRYAHIVNISNGILIMTRCNPTTDFDYGPSELCALRLPPSLLKAEVEIPASPVLSIHHLLANSSHSHTEIRNDDSSNADQLKENESATKLNDENENLRRALDGMQIAMDNLVEKHRAILDLIGTRTDASSPT</sequence>
<evidence type="ECO:0000256" key="1">
    <source>
        <dbReference type="SAM" id="MobiDB-lite"/>
    </source>
</evidence>
<dbReference type="Proteomes" id="UP001432027">
    <property type="component" value="Unassembled WGS sequence"/>
</dbReference>
<evidence type="ECO:0000313" key="2">
    <source>
        <dbReference type="EMBL" id="GMS90249.1"/>
    </source>
</evidence>
<evidence type="ECO:0000313" key="3">
    <source>
        <dbReference type="Proteomes" id="UP001432027"/>
    </source>
</evidence>
<dbReference type="EMBL" id="BTSX01000003">
    <property type="protein sequence ID" value="GMS90249.1"/>
    <property type="molecule type" value="Genomic_DNA"/>
</dbReference>
<comment type="caution">
    <text evidence="2">The sequence shown here is derived from an EMBL/GenBank/DDBJ whole genome shotgun (WGS) entry which is preliminary data.</text>
</comment>
<organism evidence="2 3">
    <name type="scientific">Pristionchus entomophagus</name>
    <dbReference type="NCBI Taxonomy" id="358040"/>
    <lineage>
        <taxon>Eukaryota</taxon>
        <taxon>Metazoa</taxon>
        <taxon>Ecdysozoa</taxon>
        <taxon>Nematoda</taxon>
        <taxon>Chromadorea</taxon>
        <taxon>Rhabditida</taxon>
        <taxon>Rhabditina</taxon>
        <taxon>Diplogasteromorpha</taxon>
        <taxon>Diplogasteroidea</taxon>
        <taxon>Neodiplogasteridae</taxon>
        <taxon>Pristionchus</taxon>
    </lineage>
</organism>
<accession>A0AAV5TC16</accession>
<proteinExistence type="predicted"/>
<keyword evidence="3" id="KW-1185">Reference proteome</keyword>
<dbReference type="AlphaFoldDB" id="A0AAV5TC16"/>
<reference evidence="2" key="1">
    <citation type="submission" date="2023-10" db="EMBL/GenBank/DDBJ databases">
        <title>Genome assembly of Pristionchus species.</title>
        <authorList>
            <person name="Yoshida K."/>
            <person name="Sommer R.J."/>
        </authorList>
    </citation>
    <scope>NUCLEOTIDE SEQUENCE</scope>
    <source>
        <strain evidence="2">RS0144</strain>
    </source>
</reference>
<protein>
    <submittedName>
        <fullName evidence="2">Uncharacterized protein</fullName>
    </submittedName>
</protein>